<dbReference type="AlphaFoldDB" id="A0A1H9F5D0"/>
<dbReference type="InterPro" id="IPR024775">
    <property type="entry name" value="DinB-like"/>
</dbReference>
<dbReference type="EMBL" id="FOES01000011">
    <property type="protein sequence ID" value="SEQ33194.1"/>
    <property type="molecule type" value="Genomic_DNA"/>
</dbReference>
<dbReference type="OrthoDB" id="4295522at2"/>
<evidence type="ECO:0000259" key="1">
    <source>
        <dbReference type="Pfam" id="PF12867"/>
    </source>
</evidence>
<reference evidence="2 3" key="1">
    <citation type="submission" date="2016-10" db="EMBL/GenBank/DDBJ databases">
        <authorList>
            <person name="de Groot N.N."/>
        </authorList>
    </citation>
    <scope>NUCLEOTIDE SEQUENCE [LARGE SCALE GENOMIC DNA]</scope>
    <source>
        <strain evidence="2 3">DSM 21633</strain>
    </source>
</reference>
<dbReference type="InterPro" id="IPR034660">
    <property type="entry name" value="DinB/YfiT-like"/>
</dbReference>
<dbReference type="RefSeq" id="WP_091773330.1">
    <property type="nucleotide sequence ID" value="NZ_FOES01000011.1"/>
</dbReference>
<accession>A0A1H9F5D0</accession>
<protein>
    <submittedName>
        <fullName evidence="2">DinB superfamily protein</fullName>
    </submittedName>
</protein>
<dbReference type="Pfam" id="PF12867">
    <property type="entry name" value="DinB_2"/>
    <property type="match status" value="1"/>
</dbReference>
<dbReference type="Proteomes" id="UP000199427">
    <property type="component" value="Unassembled WGS sequence"/>
</dbReference>
<dbReference type="Gene3D" id="1.20.120.450">
    <property type="entry name" value="dinb family like domain"/>
    <property type="match status" value="1"/>
</dbReference>
<keyword evidence="3" id="KW-1185">Reference proteome</keyword>
<name>A0A1H9F5D0_9BACI</name>
<proteinExistence type="predicted"/>
<dbReference type="STRING" id="571933.SAMN05216362_11138"/>
<dbReference type="SUPFAM" id="SSF109854">
    <property type="entry name" value="DinB/YfiT-like putative metalloenzymes"/>
    <property type="match status" value="1"/>
</dbReference>
<sequence length="153" mass="18204">MKKRHEVLFNQLETYREGLLFDVNDISAVEAEIVPEGFNNNIRWNLGHVYLDQYMWIKVLTKDDLYPESFNQWFGFGTNPSDFDENTPSFEELKQLLKEQTNKIKDMYGDRLEEEFPPTEMGMFAIEQVLSRTIFHEGMHTQAINDLKKFIRK</sequence>
<gene>
    <name evidence="2" type="ORF">SAMN05216362_11138</name>
</gene>
<feature type="domain" description="DinB-like" evidence="1">
    <location>
        <begin position="12"/>
        <end position="143"/>
    </location>
</feature>
<evidence type="ECO:0000313" key="2">
    <source>
        <dbReference type="EMBL" id="SEQ33194.1"/>
    </source>
</evidence>
<organism evidence="2 3">
    <name type="scientific">Piscibacillus halophilus</name>
    <dbReference type="NCBI Taxonomy" id="571933"/>
    <lineage>
        <taxon>Bacteria</taxon>
        <taxon>Bacillati</taxon>
        <taxon>Bacillota</taxon>
        <taxon>Bacilli</taxon>
        <taxon>Bacillales</taxon>
        <taxon>Bacillaceae</taxon>
        <taxon>Piscibacillus</taxon>
    </lineage>
</organism>
<evidence type="ECO:0000313" key="3">
    <source>
        <dbReference type="Proteomes" id="UP000199427"/>
    </source>
</evidence>